<dbReference type="InterPro" id="IPR018499">
    <property type="entry name" value="Tetraspanin/Peripherin"/>
</dbReference>
<evidence type="ECO:0000256" key="2">
    <source>
        <dbReference type="ARBA" id="ARBA00006840"/>
    </source>
</evidence>
<dbReference type="InterPro" id="IPR044991">
    <property type="entry name" value="TET_plant"/>
</dbReference>
<evidence type="ECO:0000256" key="3">
    <source>
        <dbReference type="ARBA" id="ARBA00022692"/>
    </source>
</evidence>
<keyword evidence="8" id="KW-1185">Reference proteome</keyword>
<sequence length="285" mass="32599">MVRCSNCFLTLLNFITLVASLILILMAMSFINNSNATTCQIELQKPLMISGVILLVISLMGIVGAACHVSFLLWIYLFLLFLVITGMIIYSIFNIVVMLTHLNNHTPEKGGWEDQFQEYSQWLKNRVPDERQWDKIKSCMIDAKFCKYIPKDRTEDFYKNKLTKMQSGCCKPPTYCNFQFQNASTWIVPKTGPIEGDVDCKAWSNEQNGMCYNCNSCKKSVFDDIKKYSRHTSLISLCIFIFLSIVYSIGCCALTNNSYRERAYVYHGYRPYGPGPYGPGPYGHP</sequence>
<feature type="transmembrane region" description="Helical" evidence="6">
    <location>
        <begin position="12"/>
        <end position="31"/>
    </location>
</feature>
<feature type="transmembrane region" description="Helical" evidence="6">
    <location>
        <begin position="234"/>
        <end position="256"/>
    </location>
</feature>
<dbReference type="OrthoDB" id="672773at2759"/>
<evidence type="ECO:0000313" key="7">
    <source>
        <dbReference type="EMBL" id="PHT32082.1"/>
    </source>
</evidence>
<organism evidence="7 8">
    <name type="scientific">Capsicum baccatum</name>
    <name type="common">Peruvian pepper</name>
    <dbReference type="NCBI Taxonomy" id="33114"/>
    <lineage>
        <taxon>Eukaryota</taxon>
        <taxon>Viridiplantae</taxon>
        <taxon>Streptophyta</taxon>
        <taxon>Embryophyta</taxon>
        <taxon>Tracheophyta</taxon>
        <taxon>Spermatophyta</taxon>
        <taxon>Magnoliopsida</taxon>
        <taxon>eudicotyledons</taxon>
        <taxon>Gunneridae</taxon>
        <taxon>Pentapetalae</taxon>
        <taxon>asterids</taxon>
        <taxon>lamiids</taxon>
        <taxon>Solanales</taxon>
        <taxon>Solanaceae</taxon>
        <taxon>Solanoideae</taxon>
        <taxon>Capsiceae</taxon>
        <taxon>Capsicum</taxon>
    </lineage>
</organism>
<reference evidence="8" key="2">
    <citation type="journal article" date="2017" name="J. Anim. Genet.">
        <title>Multiple reference genome sequences of hot pepper reveal the massive evolution of plant disease resistance genes by retroduplication.</title>
        <authorList>
            <person name="Kim S."/>
            <person name="Park J."/>
            <person name="Yeom S.-I."/>
            <person name="Kim Y.-M."/>
            <person name="Seo E."/>
            <person name="Kim K.-T."/>
            <person name="Kim M.-S."/>
            <person name="Lee J.M."/>
            <person name="Cheong K."/>
            <person name="Shin H.-S."/>
            <person name="Kim S.-B."/>
            <person name="Han K."/>
            <person name="Lee J."/>
            <person name="Park M."/>
            <person name="Lee H.-A."/>
            <person name="Lee H.-Y."/>
            <person name="Lee Y."/>
            <person name="Oh S."/>
            <person name="Lee J.H."/>
            <person name="Choi E."/>
            <person name="Choi E."/>
            <person name="Lee S.E."/>
            <person name="Jeon J."/>
            <person name="Kim H."/>
            <person name="Choi G."/>
            <person name="Song H."/>
            <person name="Lee J."/>
            <person name="Lee S.-C."/>
            <person name="Kwon J.-K."/>
            <person name="Lee H.-Y."/>
            <person name="Koo N."/>
            <person name="Hong Y."/>
            <person name="Kim R.W."/>
            <person name="Kang W.-H."/>
            <person name="Huh J.H."/>
            <person name="Kang B.-C."/>
            <person name="Yang T.-J."/>
            <person name="Lee Y.-H."/>
            <person name="Bennetzen J.L."/>
            <person name="Choi D."/>
        </authorList>
    </citation>
    <scope>NUCLEOTIDE SEQUENCE [LARGE SCALE GENOMIC DNA]</scope>
    <source>
        <strain evidence="8">cv. PBC81</strain>
    </source>
</reference>
<dbReference type="Pfam" id="PF00335">
    <property type="entry name" value="Tetraspanin"/>
    <property type="match status" value="1"/>
</dbReference>
<dbReference type="AlphaFoldDB" id="A0A2G2VGI0"/>
<evidence type="ECO:0000313" key="8">
    <source>
        <dbReference type="Proteomes" id="UP000224567"/>
    </source>
</evidence>
<gene>
    <name evidence="7" type="ORF">CQW23_28419</name>
</gene>
<dbReference type="GO" id="GO:0009734">
    <property type="term" value="P:auxin-activated signaling pathway"/>
    <property type="evidence" value="ECO:0007669"/>
    <property type="project" value="InterPro"/>
</dbReference>
<evidence type="ECO:0000256" key="5">
    <source>
        <dbReference type="ARBA" id="ARBA00023136"/>
    </source>
</evidence>
<evidence type="ECO:0000256" key="1">
    <source>
        <dbReference type="ARBA" id="ARBA00004141"/>
    </source>
</evidence>
<feature type="transmembrane region" description="Helical" evidence="6">
    <location>
        <begin position="77"/>
        <end position="99"/>
    </location>
</feature>
<dbReference type="STRING" id="33114.A0A2G2VGI0"/>
<comment type="subcellular location">
    <subcellularLocation>
        <location evidence="1">Membrane</location>
        <topology evidence="1">Multi-pass membrane protein</topology>
    </subcellularLocation>
</comment>
<keyword evidence="4 6" id="KW-1133">Transmembrane helix</keyword>
<protein>
    <recommendedName>
        <fullName evidence="9">Tetraspanin-8</fullName>
    </recommendedName>
</protein>
<feature type="transmembrane region" description="Helical" evidence="6">
    <location>
        <begin position="52"/>
        <end position="71"/>
    </location>
</feature>
<proteinExistence type="inferred from homology"/>
<evidence type="ECO:0000256" key="6">
    <source>
        <dbReference type="SAM" id="Phobius"/>
    </source>
</evidence>
<evidence type="ECO:0008006" key="9">
    <source>
        <dbReference type="Google" id="ProtNLM"/>
    </source>
</evidence>
<dbReference type="Proteomes" id="UP000224567">
    <property type="component" value="Unassembled WGS sequence"/>
</dbReference>
<comment type="similarity">
    <text evidence="2">Belongs to the tetraspanin (TM4SF) family.</text>
</comment>
<dbReference type="EMBL" id="MLFT02000012">
    <property type="protein sequence ID" value="PHT32082.1"/>
    <property type="molecule type" value="Genomic_DNA"/>
</dbReference>
<reference evidence="7 8" key="1">
    <citation type="journal article" date="2017" name="Genome Biol.">
        <title>New reference genome sequences of hot pepper reveal the massive evolution of plant disease-resistance genes by retroduplication.</title>
        <authorList>
            <person name="Kim S."/>
            <person name="Park J."/>
            <person name="Yeom S.I."/>
            <person name="Kim Y.M."/>
            <person name="Seo E."/>
            <person name="Kim K.T."/>
            <person name="Kim M.S."/>
            <person name="Lee J.M."/>
            <person name="Cheong K."/>
            <person name="Shin H.S."/>
            <person name="Kim S.B."/>
            <person name="Han K."/>
            <person name="Lee J."/>
            <person name="Park M."/>
            <person name="Lee H.A."/>
            <person name="Lee H.Y."/>
            <person name="Lee Y."/>
            <person name="Oh S."/>
            <person name="Lee J.H."/>
            <person name="Choi E."/>
            <person name="Choi E."/>
            <person name="Lee S.E."/>
            <person name="Jeon J."/>
            <person name="Kim H."/>
            <person name="Choi G."/>
            <person name="Song H."/>
            <person name="Lee J."/>
            <person name="Lee S.C."/>
            <person name="Kwon J.K."/>
            <person name="Lee H.Y."/>
            <person name="Koo N."/>
            <person name="Hong Y."/>
            <person name="Kim R.W."/>
            <person name="Kang W.H."/>
            <person name="Huh J.H."/>
            <person name="Kang B.C."/>
            <person name="Yang T.J."/>
            <person name="Lee Y.H."/>
            <person name="Bennetzen J.L."/>
            <person name="Choi D."/>
        </authorList>
    </citation>
    <scope>NUCLEOTIDE SEQUENCE [LARGE SCALE GENOMIC DNA]</scope>
    <source>
        <strain evidence="8">cv. PBC81</strain>
    </source>
</reference>
<keyword evidence="5 6" id="KW-0472">Membrane</keyword>
<keyword evidence="3 6" id="KW-0812">Transmembrane</keyword>
<accession>A0A2G2VGI0</accession>
<dbReference type="PANTHER" id="PTHR32191">
    <property type="entry name" value="TETRASPANIN-8-RELATED"/>
    <property type="match status" value="1"/>
</dbReference>
<evidence type="ECO:0000256" key="4">
    <source>
        <dbReference type="ARBA" id="ARBA00022989"/>
    </source>
</evidence>
<comment type="caution">
    <text evidence="7">The sequence shown here is derived from an EMBL/GenBank/DDBJ whole genome shotgun (WGS) entry which is preliminary data.</text>
</comment>
<dbReference type="GO" id="GO:0016020">
    <property type="term" value="C:membrane"/>
    <property type="evidence" value="ECO:0007669"/>
    <property type="project" value="UniProtKB-SubCell"/>
</dbReference>
<name>A0A2G2VGI0_CAPBA</name>